<dbReference type="GO" id="GO:0046872">
    <property type="term" value="F:metal ion binding"/>
    <property type="evidence" value="ECO:0007669"/>
    <property type="project" value="UniProtKB-KW"/>
</dbReference>
<dbReference type="Pfam" id="PF00596">
    <property type="entry name" value="Aldolase_II"/>
    <property type="match status" value="1"/>
</dbReference>
<dbReference type="EMBL" id="ACIO01000335">
    <property type="protein sequence ID" value="EFC97833.1"/>
    <property type="molecule type" value="Genomic_DNA"/>
</dbReference>
<dbReference type="PANTHER" id="PTHR22789:SF0">
    <property type="entry name" value="3-OXO-TETRONATE 4-PHOSPHATE DECARBOXYLASE-RELATED"/>
    <property type="match status" value="1"/>
</dbReference>
<reference evidence="4 5" key="1">
    <citation type="submission" date="2010-01" db="EMBL/GenBank/DDBJ databases">
        <authorList>
            <person name="Weinstock G."/>
            <person name="Sodergren E."/>
            <person name="Clifton S."/>
            <person name="Fulton L."/>
            <person name="Fulton B."/>
            <person name="Courtney L."/>
            <person name="Fronick C."/>
            <person name="Harrison M."/>
            <person name="Strong C."/>
            <person name="Farmer C."/>
            <person name="Delahaunty K."/>
            <person name="Markovic C."/>
            <person name="Hall O."/>
            <person name="Minx P."/>
            <person name="Tomlinson C."/>
            <person name="Mitreva M."/>
            <person name="Nelson J."/>
            <person name="Hou S."/>
            <person name="Wollam A."/>
            <person name="Pepin K.H."/>
            <person name="Johnson M."/>
            <person name="Bhonagiri V."/>
            <person name="Nash W.E."/>
            <person name="Warren W."/>
            <person name="Chinwalla A."/>
            <person name="Mardis E.R."/>
            <person name="Wilson R.K."/>
        </authorList>
    </citation>
    <scope>NUCLEOTIDE SEQUENCE [LARGE SCALE GENOMIC DNA]</scope>
    <source>
        <strain evidence="4 5">DSM 13479</strain>
    </source>
</reference>
<gene>
    <name evidence="4" type="ORF">CLOSTHATH_03972</name>
</gene>
<protein>
    <submittedName>
        <fullName evidence="4">Putative L-ribulose-5-phosphate 4-epimerase</fullName>
    </submittedName>
</protein>
<dbReference type="SUPFAM" id="SSF53639">
    <property type="entry name" value="AraD/HMP-PK domain-like"/>
    <property type="match status" value="1"/>
</dbReference>
<comment type="caution">
    <text evidence="4">The sequence shown here is derived from an EMBL/GenBank/DDBJ whole genome shotgun (WGS) entry which is preliminary data.</text>
</comment>
<dbReference type="InterPro" id="IPR050197">
    <property type="entry name" value="Aldolase_class_II_sugar_metab"/>
</dbReference>
<accession>D3AK29</accession>
<dbReference type="PANTHER" id="PTHR22789">
    <property type="entry name" value="FUCULOSE PHOSPHATE ALDOLASE"/>
    <property type="match status" value="1"/>
</dbReference>
<dbReference type="GO" id="GO:0005829">
    <property type="term" value="C:cytosol"/>
    <property type="evidence" value="ECO:0007669"/>
    <property type="project" value="TreeGrafter"/>
</dbReference>
<dbReference type="InterPro" id="IPR001303">
    <property type="entry name" value="Aldolase_II/adducin_N"/>
</dbReference>
<dbReference type="HOGENOM" id="CLU_006033_3_1_9"/>
<organism evidence="4 5">
    <name type="scientific">Hungatella hathewayi DSM 13479</name>
    <dbReference type="NCBI Taxonomy" id="566550"/>
    <lineage>
        <taxon>Bacteria</taxon>
        <taxon>Bacillati</taxon>
        <taxon>Bacillota</taxon>
        <taxon>Clostridia</taxon>
        <taxon>Lachnospirales</taxon>
        <taxon>Lachnospiraceae</taxon>
        <taxon>Hungatella</taxon>
    </lineage>
</organism>
<evidence type="ECO:0000256" key="1">
    <source>
        <dbReference type="ARBA" id="ARBA00022723"/>
    </source>
</evidence>
<evidence type="ECO:0000313" key="4">
    <source>
        <dbReference type="EMBL" id="EFC97833.1"/>
    </source>
</evidence>
<dbReference type="Gene3D" id="3.40.225.10">
    <property type="entry name" value="Class II aldolase/adducin N-terminal domain"/>
    <property type="match status" value="1"/>
</dbReference>
<keyword evidence="2" id="KW-0456">Lyase</keyword>
<evidence type="ECO:0000259" key="3">
    <source>
        <dbReference type="SMART" id="SM01007"/>
    </source>
</evidence>
<name>D3AK29_9FIRM</name>
<proteinExistence type="predicted"/>
<dbReference type="SMART" id="SM01007">
    <property type="entry name" value="Aldolase_II"/>
    <property type="match status" value="1"/>
</dbReference>
<feature type="domain" description="Class II aldolase/adducin N-terminal" evidence="3">
    <location>
        <begin position="8"/>
        <end position="183"/>
    </location>
</feature>
<keyword evidence="1" id="KW-0479">Metal-binding</keyword>
<dbReference type="GO" id="GO:0019323">
    <property type="term" value="P:pentose catabolic process"/>
    <property type="evidence" value="ECO:0007669"/>
    <property type="project" value="TreeGrafter"/>
</dbReference>
<evidence type="ECO:0000313" key="5">
    <source>
        <dbReference type="Proteomes" id="UP000004968"/>
    </source>
</evidence>
<evidence type="ECO:0000256" key="2">
    <source>
        <dbReference type="ARBA" id="ARBA00023239"/>
    </source>
</evidence>
<dbReference type="Proteomes" id="UP000004968">
    <property type="component" value="Unassembled WGS sequence"/>
</dbReference>
<dbReference type="GO" id="GO:0016832">
    <property type="term" value="F:aldehyde-lyase activity"/>
    <property type="evidence" value="ECO:0007669"/>
    <property type="project" value="TreeGrafter"/>
</dbReference>
<sequence length="224" mass="24736">MTEKEARRVLTDLGRRSYERAYVAANDGNISCRISEDTILITPSGVSKGYMTDDMMVKAALDGSVLSEGKPSSEMKMHLRIYREDPEICGVTHLHPPFATAFSAAGIPLNRAILTEAVMAVGVVPVAPYALPGTEEVPESIAPFIHDYNSVLLANHGALSWGKDVYQSFYFMESVEQCARIQLYLNMLGSSATLHEEQVERLLEMRKVWNIDRGGIPVTGKMLI</sequence>
<dbReference type="AlphaFoldDB" id="D3AK29"/>
<dbReference type="InterPro" id="IPR036409">
    <property type="entry name" value="Aldolase_II/adducin_N_sf"/>
</dbReference>